<keyword evidence="2" id="KW-1185">Reference proteome</keyword>
<protein>
    <submittedName>
        <fullName evidence="1">Uncharacterized protein</fullName>
    </submittedName>
</protein>
<reference evidence="1 2" key="1">
    <citation type="submission" date="2019-10" db="EMBL/GenBank/DDBJ databases">
        <title>Alcanivorax sp.PA15-N-34 draft genome sequence.</title>
        <authorList>
            <person name="Liao X."/>
            <person name="Shao Z."/>
        </authorList>
    </citation>
    <scope>NUCLEOTIDE SEQUENCE [LARGE SCALE GENOMIC DNA]</scope>
    <source>
        <strain evidence="1 2">PA15-N-34</strain>
    </source>
</reference>
<name>A0A6N7LUD6_9GAMM</name>
<evidence type="ECO:0000313" key="1">
    <source>
        <dbReference type="EMBL" id="MQX52814.1"/>
    </source>
</evidence>
<sequence length="371" mass="42239">MLINHASPPFQRQTARSAEKLLTSVDMWDSPEESAVCLDGPSEILRAYRLINGLTEMIHDGREIKIAVERQSANGGKRIRRGRDYDFVIKCLKINPLMAERYDLPPDMDAWLELLRDPRISALVDTLQGWHALKKEVADILIECVARFRRIITSKAHRKRCYNEVGNARRRRHSMIKAIRLCYCLYDEVEIALIDLSWKPECRMRKTLADTDAAYKKFANGIRHHSASRCFLVAIFSMELSDNKGFHISGMLLLKPGTREQAGNLGRYWRDNVTDGEGGFLCATDKPFATILSKWSGLNLAEVASPVDVQGDHARQQLLEAAVTRFSDFSQKLRANGNGKKHRQIRIFKGEQIRSLAKIVPYVVESGGEKW</sequence>
<dbReference type="Proteomes" id="UP000469421">
    <property type="component" value="Unassembled WGS sequence"/>
</dbReference>
<comment type="caution">
    <text evidence="1">The sequence shown here is derived from an EMBL/GenBank/DDBJ whole genome shotgun (WGS) entry which is preliminary data.</text>
</comment>
<accession>A0A6N7LUD6</accession>
<dbReference type="RefSeq" id="WP_153499799.1">
    <property type="nucleotide sequence ID" value="NZ_WIRE01000001.1"/>
</dbReference>
<evidence type="ECO:0000313" key="2">
    <source>
        <dbReference type="Proteomes" id="UP000469421"/>
    </source>
</evidence>
<organism evidence="1 2">
    <name type="scientific">Alcanivorax sediminis</name>
    <dbReference type="NCBI Taxonomy" id="2663008"/>
    <lineage>
        <taxon>Bacteria</taxon>
        <taxon>Pseudomonadati</taxon>
        <taxon>Pseudomonadota</taxon>
        <taxon>Gammaproteobacteria</taxon>
        <taxon>Oceanospirillales</taxon>
        <taxon>Alcanivoracaceae</taxon>
        <taxon>Alcanivorax</taxon>
    </lineage>
</organism>
<proteinExistence type="predicted"/>
<dbReference type="EMBL" id="WIRE01000001">
    <property type="protein sequence ID" value="MQX52814.1"/>
    <property type="molecule type" value="Genomic_DNA"/>
</dbReference>
<dbReference type="AlphaFoldDB" id="A0A6N7LUD6"/>
<gene>
    <name evidence="1" type="ORF">GFN93_06100</name>
</gene>